<evidence type="ECO:0000259" key="7">
    <source>
        <dbReference type="PROSITE" id="PS01124"/>
    </source>
</evidence>
<dbReference type="PRINTS" id="PR00032">
    <property type="entry name" value="HTHARAC"/>
</dbReference>
<evidence type="ECO:0000313" key="8">
    <source>
        <dbReference type="EMBL" id="CAP43312.1"/>
    </source>
</evidence>
<keyword evidence="2" id="KW-0805">Transcription regulation</keyword>
<dbReference type="Pfam" id="PF02311">
    <property type="entry name" value="AraC_binding"/>
    <property type="match status" value="1"/>
</dbReference>
<dbReference type="STRING" id="94624.Bpet2970"/>
<evidence type="ECO:0000256" key="5">
    <source>
        <dbReference type="ARBA" id="ARBA00023163"/>
    </source>
</evidence>
<organism evidence="8 9">
    <name type="scientific">Bordetella petrii (strain ATCC BAA-461 / DSM 12804 / CCUG 43448 / CIP 107267 / Se-1111R)</name>
    <dbReference type="NCBI Taxonomy" id="340100"/>
    <lineage>
        <taxon>Bacteria</taxon>
        <taxon>Pseudomonadati</taxon>
        <taxon>Pseudomonadota</taxon>
        <taxon>Betaproteobacteria</taxon>
        <taxon>Burkholderiales</taxon>
        <taxon>Alcaligenaceae</taxon>
        <taxon>Bordetella</taxon>
    </lineage>
</organism>
<dbReference type="Gene3D" id="1.10.10.60">
    <property type="entry name" value="Homeodomain-like"/>
    <property type="match status" value="1"/>
</dbReference>
<evidence type="ECO:0000256" key="6">
    <source>
        <dbReference type="SAM" id="MobiDB-lite"/>
    </source>
</evidence>
<feature type="region of interest" description="Disordered" evidence="6">
    <location>
        <begin position="1"/>
        <end position="58"/>
    </location>
</feature>
<dbReference type="InterPro" id="IPR018062">
    <property type="entry name" value="HTH_AraC-typ_CS"/>
</dbReference>
<dbReference type="PROSITE" id="PS00041">
    <property type="entry name" value="HTH_ARAC_FAMILY_1"/>
    <property type="match status" value="1"/>
</dbReference>
<keyword evidence="1" id="KW-0678">Repressor</keyword>
<feature type="compositionally biased region" description="Low complexity" evidence="6">
    <location>
        <begin position="22"/>
        <end position="39"/>
    </location>
</feature>
<keyword evidence="5" id="KW-0804">Transcription</keyword>
<dbReference type="PANTHER" id="PTHR11019:SF199">
    <property type="entry name" value="HTH-TYPE TRANSCRIPTIONAL REGULATOR NIMR"/>
    <property type="match status" value="1"/>
</dbReference>
<dbReference type="KEGG" id="bpt:Bpet2970"/>
<dbReference type="Pfam" id="PF12833">
    <property type="entry name" value="HTH_18"/>
    <property type="match status" value="1"/>
</dbReference>
<feature type="region of interest" description="Disordered" evidence="6">
    <location>
        <begin position="374"/>
        <end position="393"/>
    </location>
</feature>
<dbReference type="eggNOG" id="COG2207">
    <property type="taxonomic scope" value="Bacteria"/>
</dbReference>
<dbReference type="PROSITE" id="PS01124">
    <property type="entry name" value="HTH_ARAC_FAMILY_2"/>
    <property type="match status" value="1"/>
</dbReference>
<evidence type="ECO:0000256" key="3">
    <source>
        <dbReference type="ARBA" id="ARBA00023125"/>
    </source>
</evidence>
<dbReference type="InterPro" id="IPR011051">
    <property type="entry name" value="RmlC_Cupin_sf"/>
</dbReference>
<evidence type="ECO:0000256" key="4">
    <source>
        <dbReference type="ARBA" id="ARBA00023159"/>
    </source>
</evidence>
<sequence>MPRHAGRPTPAACAAPDRARSTPRTNPARAAPAAQPSCRATRRRGRMRPPVGRPKRVRWPETPPPCLCARACRSGRPNPGGRAKCLLLAYPAPRKMRDAATVDGARGPHCGITANPYRICAMPEPLLPLHRAQSPCGPPLIAVAASGPRPRATGMHHHARGQLLGSLRGLLSVGTGDGLWVVPAAQAIWIPPGMPHNLRSHGPFAGWSAYLAPQACAGLPDAVCAMPCSELLRATVLRAAAGNSRSEAANERLAGVILDEIHALPRSAPGLPMPRDPRLLRIAQALADEPGNPRRLEDWARWAAMAPRTLMRRHQQETGLPFGDWRQRLRLMRALEMLAAGRPVTTVALDLGYDNVSAFIAMFRRAYGTTPARYFDQSRPLPPGASAPEAAGA</sequence>
<feature type="compositionally biased region" description="Basic residues" evidence="6">
    <location>
        <begin position="40"/>
        <end position="57"/>
    </location>
</feature>
<dbReference type="EMBL" id="AM902716">
    <property type="protein sequence ID" value="CAP43312.1"/>
    <property type="molecule type" value="Genomic_DNA"/>
</dbReference>
<dbReference type="GO" id="GO:0043565">
    <property type="term" value="F:sequence-specific DNA binding"/>
    <property type="evidence" value="ECO:0007669"/>
    <property type="project" value="InterPro"/>
</dbReference>
<dbReference type="SUPFAM" id="SSF51182">
    <property type="entry name" value="RmlC-like cupins"/>
    <property type="match status" value="1"/>
</dbReference>
<name>A9ISK4_BORPD</name>
<feature type="domain" description="HTH araC/xylS-type" evidence="7">
    <location>
        <begin position="280"/>
        <end position="377"/>
    </location>
</feature>
<dbReference type="GO" id="GO:0003700">
    <property type="term" value="F:DNA-binding transcription factor activity"/>
    <property type="evidence" value="ECO:0007669"/>
    <property type="project" value="InterPro"/>
</dbReference>
<dbReference type="InterPro" id="IPR009057">
    <property type="entry name" value="Homeodomain-like_sf"/>
</dbReference>
<dbReference type="FunFam" id="1.10.10.60:FF:000132">
    <property type="entry name" value="AraC family transcriptional regulator"/>
    <property type="match status" value="1"/>
</dbReference>
<keyword evidence="4" id="KW-0010">Activator</keyword>
<keyword evidence="9" id="KW-1185">Reference proteome</keyword>
<dbReference type="Proteomes" id="UP000001225">
    <property type="component" value="Chromosome"/>
</dbReference>
<proteinExistence type="predicted"/>
<dbReference type="InterPro" id="IPR020449">
    <property type="entry name" value="Tscrpt_reg_AraC-type_HTH"/>
</dbReference>
<accession>A9ISK4</accession>
<dbReference type="InterPro" id="IPR003313">
    <property type="entry name" value="AraC-bd"/>
</dbReference>
<keyword evidence="3" id="KW-0238">DNA-binding</keyword>
<dbReference type="PANTHER" id="PTHR11019">
    <property type="entry name" value="HTH-TYPE TRANSCRIPTIONAL REGULATOR NIMR"/>
    <property type="match status" value="1"/>
</dbReference>
<dbReference type="SUPFAM" id="SSF46689">
    <property type="entry name" value="Homeodomain-like"/>
    <property type="match status" value="1"/>
</dbReference>
<dbReference type="AlphaFoldDB" id="A9ISK4"/>
<protein>
    <submittedName>
        <fullName evidence="8">Transcriptional regulator, AraC family</fullName>
    </submittedName>
</protein>
<evidence type="ECO:0000256" key="1">
    <source>
        <dbReference type="ARBA" id="ARBA00022491"/>
    </source>
</evidence>
<gene>
    <name evidence="8" type="ordered locus">Bpet2970</name>
</gene>
<evidence type="ECO:0000256" key="2">
    <source>
        <dbReference type="ARBA" id="ARBA00023015"/>
    </source>
</evidence>
<reference evidence="8 9" key="1">
    <citation type="journal article" date="2008" name="BMC Genomics">
        <title>The missing link: Bordetella petrii is endowed with both the metabolic versatility of environmental bacteria and virulence traits of pathogenic Bordetellae.</title>
        <authorList>
            <person name="Gross R."/>
            <person name="Guzman C.A."/>
            <person name="Sebaihia M."/>
            <person name="Martins Dos Santos V.A."/>
            <person name="Pieper D.H."/>
            <person name="Koebnik R."/>
            <person name="Lechner M."/>
            <person name="Bartels D."/>
            <person name="Buhrmester J."/>
            <person name="Choudhuri J.V."/>
            <person name="Ebensen T."/>
            <person name="Gaigalat L."/>
            <person name="Herrmann S."/>
            <person name="Khachane A.N."/>
            <person name="Larisch C."/>
            <person name="Link S."/>
            <person name="Linke B."/>
            <person name="Meyer F."/>
            <person name="Mormann S."/>
            <person name="Nakunst D."/>
            <person name="Rueckert C."/>
            <person name="Schneiker-Bekel S."/>
            <person name="Schulze K."/>
            <person name="Vorhoelter F.J."/>
            <person name="Yevsa T."/>
            <person name="Engle J.T."/>
            <person name="Goldman W.E."/>
            <person name="Puehler A."/>
            <person name="Goebel U.B."/>
            <person name="Goesmann A."/>
            <person name="Bloecker H."/>
            <person name="Kaiser O."/>
            <person name="Martinez-Arias R."/>
        </authorList>
    </citation>
    <scope>NUCLEOTIDE SEQUENCE [LARGE SCALE GENOMIC DNA]</scope>
    <source>
        <strain evidence="9">ATCC BAA-461 / DSM 12804 / CCUG 43448 / CIP 107267 / Se-1111R</strain>
    </source>
</reference>
<evidence type="ECO:0000313" key="9">
    <source>
        <dbReference type="Proteomes" id="UP000001225"/>
    </source>
</evidence>
<dbReference type="CDD" id="cd06124">
    <property type="entry name" value="cupin_NimR-like_N"/>
    <property type="match status" value="1"/>
</dbReference>
<dbReference type="InterPro" id="IPR018060">
    <property type="entry name" value="HTH_AraC"/>
</dbReference>
<dbReference type="SMART" id="SM00342">
    <property type="entry name" value="HTH_ARAC"/>
    <property type="match status" value="1"/>
</dbReference>